<name>A0ABQ9E291_TEGGR</name>
<reference evidence="1 2" key="1">
    <citation type="submission" date="2022-12" db="EMBL/GenBank/DDBJ databases">
        <title>Chromosome-level genome of Tegillarca granosa.</title>
        <authorList>
            <person name="Kim J."/>
        </authorList>
    </citation>
    <scope>NUCLEOTIDE SEQUENCE [LARGE SCALE GENOMIC DNA]</scope>
    <source>
        <strain evidence="1">Teg-2019</strain>
        <tissue evidence="1">Adductor muscle</tissue>
    </source>
</reference>
<dbReference type="EMBL" id="JARBDR010000921">
    <property type="protein sequence ID" value="KAJ8299255.1"/>
    <property type="molecule type" value="Genomic_DNA"/>
</dbReference>
<evidence type="ECO:0008006" key="3">
    <source>
        <dbReference type="Google" id="ProtNLM"/>
    </source>
</evidence>
<proteinExistence type="predicted"/>
<dbReference type="Gene3D" id="3.30.160.60">
    <property type="entry name" value="Classic Zinc Finger"/>
    <property type="match status" value="1"/>
</dbReference>
<sequence length="95" mass="11212">MKSHSKQRNIQCSVCFKMFKHKHCLKVHKCSTSKLETHMKSHSKQRNIQCSVCFKMFKQIHCLKVHKFSTIKVLNIKSRIFTYNLVVSVLISKTD</sequence>
<gene>
    <name evidence="1" type="ORF">KUTeg_023315</name>
</gene>
<comment type="caution">
    <text evidence="1">The sequence shown here is derived from an EMBL/GenBank/DDBJ whole genome shotgun (WGS) entry which is preliminary data.</text>
</comment>
<organism evidence="1 2">
    <name type="scientific">Tegillarca granosa</name>
    <name type="common">Malaysian cockle</name>
    <name type="synonym">Anadara granosa</name>
    <dbReference type="NCBI Taxonomy" id="220873"/>
    <lineage>
        <taxon>Eukaryota</taxon>
        <taxon>Metazoa</taxon>
        <taxon>Spiralia</taxon>
        <taxon>Lophotrochozoa</taxon>
        <taxon>Mollusca</taxon>
        <taxon>Bivalvia</taxon>
        <taxon>Autobranchia</taxon>
        <taxon>Pteriomorphia</taxon>
        <taxon>Arcoida</taxon>
        <taxon>Arcoidea</taxon>
        <taxon>Arcidae</taxon>
        <taxon>Tegillarca</taxon>
    </lineage>
</organism>
<evidence type="ECO:0000313" key="2">
    <source>
        <dbReference type="Proteomes" id="UP001217089"/>
    </source>
</evidence>
<accession>A0ABQ9E291</accession>
<keyword evidence="2" id="KW-1185">Reference proteome</keyword>
<dbReference type="SUPFAM" id="SSF57667">
    <property type="entry name" value="beta-beta-alpha zinc fingers"/>
    <property type="match status" value="1"/>
</dbReference>
<evidence type="ECO:0000313" key="1">
    <source>
        <dbReference type="EMBL" id="KAJ8299255.1"/>
    </source>
</evidence>
<protein>
    <recommendedName>
        <fullName evidence="3">C2H2-type domain-containing protein</fullName>
    </recommendedName>
</protein>
<dbReference type="Proteomes" id="UP001217089">
    <property type="component" value="Unassembled WGS sequence"/>
</dbReference>
<dbReference type="InterPro" id="IPR036236">
    <property type="entry name" value="Znf_C2H2_sf"/>
</dbReference>